<dbReference type="InterPro" id="IPR036113">
    <property type="entry name" value="Asp/Glu-ADT_sf_sub_c"/>
</dbReference>
<dbReference type="EMBL" id="OX365700">
    <property type="protein sequence ID" value="CAI4032605.1"/>
    <property type="molecule type" value="Genomic_DNA"/>
</dbReference>
<keyword evidence="1" id="KW-0067">ATP-binding</keyword>
<dbReference type="Pfam" id="PF02686">
    <property type="entry name" value="GatC"/>
    <property type="match status" value="1"/>
</dbReference>
<organism evidence="3 4">
    <name type="scientific">Nitrospira tepida</name>
    <dbReference type="NCBI Taxonomy" id="2973512"/>
    <lineage>
        <taxon>Bacteria</taxon>
        <taxon>Pseudomonadati</taxon>
        <taxon>Nitrospirota</taxon>
        <taxon>Nitrospiria</taxon>
        <taxon>Nitrospirales</taxon>
        <taxon>Nitrospiraceae</taxon>
        <taxon>Nitrospira</taxon>
    </lineage>
</organism>
<feature type="compositionally biased region" description="Low complexity" evidence="2">
    <location>
        <begin position="72"/>
        <end position="86"/>
    </location>
</feature>
<keyword evidence="1" id="KW-0547">Nucleotide-binding</keyword>
<keyword evidence="1" id="KW-0436">Ligase</keyword>
<dbReference type="RefSeq" id="WP_289269326.1">
    <property type="nucleotide sequence ID" value="NZ_OX365700.1"/>
</dbReference>
<dbReference type="GO" id="GO:0070681">
    <property type="term" value="P:glutaminyl-tRNAGln biosynthesis via transamidation"/>
    <property type="evidence" value="ECO:0007669"/>
    <property type="project" value="TreeGrafter"/>
</dbReference>
<dbReference type="GO" id="GO:0005524">
    <property type="term" value="F:ATP binding"/>
    <property type="evidence" value="ECO:0007669"/>
    <property type="project" value="UniProtKB-KW"/>
</dbReference>
<dbReference type="SUPFAM" id="SSF141000">
    <property type="entry name" value="Glu-tRNAGln amidotransferase C subunit"/>
    <property type="match status" value="1"/>
</dbReference>
<comment type="similarity">
    <text evidence="1">Belongs to the GatC family.</text>
</comment>
<dbReference type="GO" id="GO:0006450">
    <property type="term" value="P:regulation of translational fidelity"/>
    <property type="evidence" value="ECO:0007669"/>
    <property type="project" value="InterPro"/>
</dbReference>
<dbReference type="Gene3D" id="1.10.20.60">
    <property type="entry name" value="Glu-tRNAGln amidotransferase C subunit, N-terminal domain"/>
    <property type="match status" value="1"/>
</dbReference>
<evidence type="ECO:0000256" key="2">
    <source>
        <dbReference type="SAM" id="MobiDB-lite"/>
    </source>
</evidence>
<comment type="catalytic activity">
    <reaction evidence="1">
        <text>L-glutamyl-tRNA(Gln) + L-glutamine + ATP + H2O = L-glutaminyl-tRNA(Gln) + L-glutamate + ADP + phosphate + H(+)</text>
        <dbReference type="Rhea" id="RHEA:17521"/>
        <dbReference type="Rhea" id="RHEA-COMP:9681"/>
        <dbReference type="Rhea" id="RHEA-COMP:9684"/>
        <dbReference type="ChEBI" id="CHEBI:15377"/>
        <dbReference type="ChEBI" id="CHEBI:15378"/>
        <dbReference type="ChEBI" id="CHEBI:29985"/>
        <dbReference type="ChEBI" id="CHEBI:30616"/>
        <dbReference type="ChEBI" id="CHEBI:43474"/>
        <dbReference type="ChEBI" id="CHEBI:58359"/>
        <dbReference type="ChEBI" id="CHEBI:78520"/>
        <dbReference type="ChEBI" id="CHEBI:78521"/>
        <dbReference type="ChEBI" id="CHEBI:456216"/>
    </reaction>
</comment>
<dbReference type="KEGG" id="nti:DNFV4_03035"/>
<evidence type="ECO:0000313" key="3">
    <source>
        <dbReference type="EMBL" id="CAI4032605.1"/>
    </source>
</evidence>
<accession>A0AA86N0P3</accession>
<dbReference type="NCBIfam" id="TIGR00135">
    <property type="entry name" value="gatC"/>
    <property type="match status" value="1"/>
</dbReference>
<dbReference type="Proteomes" id="UP001179121">
    <property type="component" value="Chromosome"/>
</dbReference>
<comment type="subunit">
    <text evidence="1">Heterotrimer of A, B and C subunits.</text>
</comment>
<name>A0AA86N0P3_9BACT</name>
<feature type="region of interest" description="Disordered" evidence="2">
    <location>
        <begin position="70"/>
        <end position="89"/>
    </location>
</feature>
<protein>
    <recommendedName>
        <fullName evidence="1">Aspartyl/glutamyl-tRNA(Asn/Gln) amidotransferase subunit C</fullName>
        <shortName evidence="1">Asp/Glu-ADT subunit C</shortName>
        <ecNumber evidence="1">6.3.5.-</ecNumber>
    </recommendedName>
</protein>
<dbReference type="GO" id="GO:0006412">
    <property type="term" value="P:translation"/>
    <property type="evidence" value="ECO:0007669"/>
    <property type="project" value="UniProtKB-UniRule"/>
</dbReference>
<dbReference type="AlphaFoldDB" id="A0AA86N0P3"/>
<dbReference type="HAMAP" id="MF_00122">
    <property type="entry name" value="GatC"/>
    <property type="match status" value="1"/>
</dbReference>
<dbReference type="PANTHER" id="PTHR15004">
    <property type="entry name" value="GLUTAMYL-TRNA(GLN) AMIDOTRANSFERASE SUBUNIT C, MITOCHONDRIAL"/>
    <property type="match status" value="1"/>
</dbReference>
<dbReference type="PANTHER" id="PTHR15004:SF0">
    <property type="entry name" value="GLUTAMYL-TRNA(GLN) AMIDOTRANSFERASE SUBUNIT C, MITOCHONDRIAL"/>
    <property type="match status" value="1"/>
</dbReference>
<proteinExistence type="inferred from homology"/>
<dbReference type="InterPro" id="IPR003837">
    <property type="entry name" value="GatC"/>
</dbReference>
<sequence>MSITTEQVEHVAKLARLRLSEEEKALFAGQLSKILEYVEQLKAIGTEGVDHTASGLDQPGLLREDEVRPSLGAEAATANAPEAEGGTFLVPKVIQER</sequence>
<reference evidence="3" key="1">
    <citation type="submission" date="2022-10" db="EMBL/GenBank/DDBJ databases">
        <authorList>
            <person name="Koch H."/>
        </authorList>
    </citation>
    <scope>NUCLEOTIDE SEQUENCE</scope>
    <source>
        <strain evidence="3">DNF</strain>
    </source>
</reference>
<dbReference type="EC" id="6.3.5.-" evidence="1"/>
<gene>
    <name evidence="1" type="primary">gatC</name>
    <name evidence="3" type="ORF">DNFV4_03035</name>
</gene>
<keyword evidence="1" id="KW-0648">Protein biosynthesis</keyword>
<evidence type="ECO:0000256" key="1">
    <source>
        <dbReference type="HAMAP-Rule" id="MF_00122"/>
    </source>
</evidence>
<dbReference type="GO" id="GO:0050567">
    <property type="term" value="F:glutaminyl-tRNA synthase (glutamine-hydrolyzing) activity"/>
    <property type="evidence" value="ECO:0007669"/>
    <property type="project" value="UniProtKB-UniRule"/>
</dbReference>
<keyword evidence="4" id="KW-1185">Reference proteome</keyword>
<comment type="function">
    <text evidence="1">Allows the formation of correctly charged Asn-tRNA(Asn) or Gln-tRNA(Gln) through the transamidation of misacylated Asp-tRNA(Asn) or Glu-tRNA(Gln) in organisms which lack either or both of asparaginyl-tRNA or glutaminyl-tRNA synthetases. The reaction takes place in the presence of glutamine and ATP through an activated phospho-Asp-tRNA(Asn) or phospho-Glu-tRNA(Gln).</text>
</comment>
<comment type="catalytic activity">
    <reaction evidence="1">
        <text>L-aspartyl-tRNA(Asn) + L-glutamine + ATP + H2O = L-asparaginyl-tRNA(Asn) + L-glutamate + ADP + phosphate + 2 H(+)</text>
        <dbReference type="Rhea" id="RHEA:14513"/>
        <dbReference type="Rhea" id="RHEA-COMP:9674"/>
        <dbReference type="Rhea" id="RHEA-COMP:9677"/>
        <dbReference type="ChEBI" id="CHEBI:15377"/>
        <dbReference type="ChEBI" id="CHEBI:15378"/>
        <dbReference type="ChEBI" id="CHEBI:29985"/>
        <dbReference type="ChEBI" id="CHEBI:30616"/>
        <dbReference type="ChEBI" id="CHEBI:43474"/>
        <dbReference type="ChEBI" id="CHEBI:58359"/>
        <dbReference type="ChEBI" id="CHEBI:78515"/>
        <dbReference type="ChEBI" id="CHEBI:78516"/>
        <dbReference type="ChEBI" id="CHEBI:456216"/>
    </reaction>
</comment>
<evidence type="ECO:0000313" key="4">
    <source>
        <dbReference type="Proteomes" id="UP001179121"/>
    </source>
</evidence>